<accession>A0A9D3RQR6</accession>
<dbReference type="GO" id="GO:0005634">
    <property type="term" value="C:nucleus"/>
    <property type="evidence" value="ECO:0007669"/>
    <property type="project" value="TreeGrafter"/>
</dbReference>
<dbReference type="GO" id="GO:0005737">
    <property type="term" value="C:cytoplasm"/>
    <property type="evidence" value="ECO:0007669"/>
    <property type="project" value="TreeGrafter"/>
</dbReference>
<proteinExistence type="predicted"/>
<keyword evidence="3" id="KW-1185">Reference proteome</keyword>
<dbReference type="AlphaFoldDB" id="A0A9D3RQR6"/>
<dbReference type="PANTHER" id="PTHR47282">
    <property type="entry name" value="PGC-1 AND ERR-INDUCED REGULATOR IN MUSCLE PROTEIN 1"/>
    <property type="match status" value="1"/>
</dbReference>
<dbReference type="GO" id="GO:0006355">
    <property type="term" value="P:regulation of DNA-templated transcription"/>
    <property type="evidence" value="ECO:0007669"/>
    <property type="project" value="InterPro"/>
</dbReference>
<dbReference type="EMBL" id="JAFIRN010000012">
    <property type="protein sequence ID" value="KAG5838796.1"/>
    <property type="molecule type" value="Genomic_DNA"/>
</dbReference>
<dbReference type="PANTHER" id="PTHR47282:SF1">
    <property type="entry name" value="PGC-1 AND ERR-INDUCED REGULATOR IN MUSCLE PROTEIN 1"/>
    <property type="match status" value="1"/>
</dbReference>
<dbReference type="Proteomes" id="UP001044222">
    <property type="component" value="Chromosome 12"/>
</dbReference>
<comment type="caution">
    <text evidence="2">The sequence shown here is derived from an EMBL/GenBank/DDBJ whole genome shotgun (WGS) entry which is preliminary data.</text>
</comment>
<evidence type="ECO:0008006" key="4">
    <source>
        <dbReference type="Google" id="ProtNLM"/>
    </source>
</evidence>
<feature type="region of interest" description="Disordered" evidence="1">
    <location>
        <begin position="37"/>
        <end position="76"/>
    </location>
</feature>
<reference evidence="2" key="1">
    <citation type="submission" date="2021-01" db="EMBL/GenBank/DDBJ databases">
        <title>A chromosome-scale assembly of European eel, Anguilla anguilla.</title>
        <authorList>
            <person name="Henkel C."/>
            <person name="Jong-Raadsen S.A."/>
            <person name="Dufour S."/>
            <person name="Weltzien F.-A."/>
            <person name="Palstra A.P."/>
            <person name="Pelster B."/>
            <person name="Spaink H.P."/>
            <person name="Van Den Thillart G.E."/>
            <person name="Jansen H."/>
            <person name="Zahm M."/>
            <person name="Klopp C."/>
            <person name="Cedric C."/>
            <person name="Louis A."/>
            <person name="Berthelot C."/>
            <person name="Parey E."/>
            <person name="Roest Crollius H."/>
            <person name="Montfort J."/>
            <person name="Robinson-Rechavi M."/>
            <person name="Bucao C."/>
            <person name="Bouchez O."/>
            <person name="Gislard M."/>
            <person name="Lluch J."/>
            <person name="Milhes M."/>
            <person name="Lampietro C."/>
            <person name="Lopez Roques C."/>
            <person name="Donnadieu C."/>
            <person name="Braasch I."/>
            <person name="Desvignes T."/>
            <person name="Postlethwait J."/>
            <person name="Bobe J."/>
            <person name="Guiguen Y."/>
            <person name="Dirks R."/>
        </authorList>
    </citation>
    <scope>NUCLEOTIDE SEQUENCE</scope>
    <source>
        <strain evidence="2">Tag_6206</strain>
        <tissue evidence="2">Liver</tissue>
    </source>
</reference>
<protein>
    <recommendedName>
        <fullName evidence="4">PGC-1 and ERR-induced regulator in muscle protein 1</fullName>
    </recommendedName>
</protein>
<dbReference type="InterPro" id="IPR043442">
    <property type="entry name" value="Perm1"/>
</dbReference>
<name>A0A9D3RQR6_ANGAN</name>
<evidence type="ECO:0000256" key="1">
    <source>
        <dbReference type="SAM" id="MobiDB-lite"/>
    </source>
</evidence>
<dbReference type="GO" id="GO:0014850">
    <property type="term" value="P:response to muscle activity"/>
    <property type="evidence" value="ECO:0007669"/>
    <property type="project" value="TreeGrafter"/>
</dbReference>
<organism evidence="2 3">
    <name type="scientific">Anguilla anguilla</name>
    <name type="common">European freshwater eel</name>
    <name type="synonym">Muraena anguilla</name>
    <dbReference type="NCBI Taxonomy" id="7936"/>
    <lineage>
        <taxon>Eukaryota</taxon>
        <taxon>Metazoa</taxon>
        <taxon>Chordata</taxon>
        <taxon>Craniata</taxon>
        <taxon>Vertebrata</taxon>
        <taxon>Euteleostomi</taxon>
        <taxon>Actinopterygii</taxon>
        <taxon>Neopterygii</taxon>
        <taxon>Teleostei</taxon>
        <taxon>Anguilliformes</taxon>
        <taxon>Anguillidae</taxon>
        <taxon>Anguilla</taxon>
    </lineage>
</organism>
<evidence type="ECO:0000313" key="2">
    <source>
        <dbReference type="EMBL" id="KAG5838796.1"/>
    </source>
</evidence>
<evidence type="ECO:0000313" key="3">
    <source>
        <dbReference type="Proteomes" id="UP001044222"/>
    </source>
</evidence>
<gene>
    <name evidence="2" type="ORF">ANANG_G00227400</name>
</gene>
<sequence length="383" mass="41971">MCKNVSVQNLRALEAEPRVTSASLVTTTTTTEEEVLRESSGTFQRPKEKCTAVPLESRSARKSSVESSLPGDEATTGGYGMSFREIFGYFFGASEAGVGQADTSHTEVPAGDGGSVPEMYDHFFSEFETGNFFFPLIRGTGGEQTESVAVISCSSSSDRNLQFPEAYDYFFPDSSSSDSDDKEDSDDDQGPIRVVTRFDKGAGESPADTAEAPDMYEHFFASSDWGESLFWRNPLSLRRMRFTGTTGSNEGPASRVLVTAVQMGRSVVSTIFTDGAGDFHGAVSPQRPLYCLEEQIFRELEEQQRRYTNLQTAVAVPMTADAPLLPLRQSDMCLICISFASWVLKTANPQDSDTWKAALLANISALSAIRYLRRYVRDAGKEA</sequence>